<name>A0ABV2WUJ2_9NOCA</name>
<comment type="caution">
    <text evidence="2">The sequence shown here is derived from an EMBL/GenBank/DDBJ whole genome shotgun (WGS) entry which is preliminary data.</text>
</comment>
<reference evidence="2 3" key="1">
    <citation type="submission" date="2024-06" db="EMBL/GenBank/DDBJ databases">
        <title>The Natural Products Discovery Center: Release of the First 8490 Sequenced Strains for Exploring Actinobacteria Biosynthetic Diversity.</title>
        <authorList>
            <person name="Kalkreuter E."/>
            <person name="Kautsar S.A."/>
            <person name="Yang D."/>
            <person name="Bader C.D."/>
            <person name="Teijaro C.N."/>
            <person name="Fluegel L."/>
            <person name="Davis C.M."/>
            <person name="Simpson J.R."/>
            <person name="Lauterbach L."/>
            <person name="Steele A.D."/>
            <person name="Gui C."/>
            <person name="Meng S."/>
            <person name="Li G."/>
            <person name="Viehrig K."/>
            <person name="Ye F."/>
            <person name="Su P."/>
            <person name="Kiefer A.F."/>
            <person name="Nichols A."/>
            <person name="Cepeda A.J."/>
            <person name="Yan W."/>
            <person name="Fan B."/>
            <person name="Jiang Y."/>
            <person name="Adhikari A."/>
            <person name="Zheng C.-J."/>
            <person name="Schuster L."/>
            <person name="Cowan T.M."/>
            <person name="Smanski M.J."/>
            <person name="Chevrette M.G."/>
            <person name="De Carvalho L.P.S."/>
            <person name="Shen B."/>
        </authorList>
    </citation>
    <scope>NUCLEOTIDE SEQUENCE [LARGE SCALE GENOMIC DNA]</scope>
    <source>
        <strain evidence="2 3">NPDC019708</strain>
    </source>
</reference>
<evidence type="ECO:0008006" key="4">
    <source>
        <dbReference type="Google" id="ProtNLM"/>
    </source>
</evidence>
<accession>A0ABV2WUJ2</accession>
<dbReference type="InterPro" id="IPR036259">
    <property type="entry name" value="MFS_trans_sf"/>
</dbReference>
<feature type="transmembrane region" description="Helical" evidence="1">
    <location>
        <begin position="50"/>
        <end position="71"/>
    </location>
</feature>
<evidence type="ECO:0000313" key="3">
    <source>
        <dbReference type="Proteomes" id="UP001550628"/>
    </source>
</evidence>
<dbReference type="RefSeq" id="WP_356957574.1">
    <property type="nucleotide sequence ID" value="NZ_JBEYBD010000010.1"/>
</dbReference>
<feature type="transmembrane region" description="Helical" evidence="1">
    <location>
        <begin position="114"/>
        <end position="134"/>
    </location>
</feature>
<keyword evidence="1" id="KW-1133">Transmembrane helix</keyword>
<keyword evidence="3" id="KW-1185">Reference proteome</keyword>
<dbReference type="SUPFAM" id="SSF103473">
    <property type="entry name" value="MFS general substrate transporter"/>
    <property type="match status" value="1"/>
</dbReference>
<organism evidence="2 3">
    <name type="scientific">Nocardia rhamnosiphila</name>
    <dbReference type="NCBI Taxonomy" id="426716"/>
    <lineage>
        <taxon>Bacteria</taxon>
        <taxon>Bacillati</taxon>
        <taxon>Actinomycetota</taxon>
        <taxon>Actinomycetes</taxon>
        <taxon>Mycobacteriales</taxon>
        <taxon>Nocardiaceae</taxon>
        <taxon>Nocardia</taxon>
    </lineage>
</organism>
<feature type="transmembrane region" description="Helical" evidence="1">
    <location>
        <begin position="83"/>
        <end position="108"/>
    </location>
</feature>
<evidence type="ECO:0000256" key="1">
    <source>
        <dbReference type="SAM" id="Phobius"/>
    </source>
</evidence>
<dbReference type="EMBL" id="JBEYBF010000016">
    <property type="protein sequence ID" value="MEU1954560.1"/>
    <property type="molecule type" value="Genomic_DNA"/>
</dbReference>
<keyword evidence="1" id="KW-0812">Transmembrane</keyword>
<proteinExistence type="predicted"/>
<evidence type="ECO:0000313" key="2">
    <source>
        <dbReference type="EMBL" id="MEU1954560.1"/>
    </source>
</evidence>
<keyword evidence="1" id="KW-0472">Membrane</keyword>
<dbReference type="Proteomes" id="UP001550628">
    <property type="component" value="Unassembled WGS sequence"/>
</dbReference>
<gene>
    <name evidence="2" type="ORF">ABZ510_22170</name>
</gene>
<sequence>MALAALAGSLSVIAGAARFGWRTACAALAAAVVLELAALAGYGREVSGPVLLFAGCLIAGFAVSVTGIVWQSLIQAELPTEELGVFGSVEGFLGAAGVPAGMIAGGWALTGVEYVAVGVAVVLLGCTVAVRVTMRTSATPRRGPAADPVEAS</sequence>
<protein>
    <recommendedName>
        <fullName evidence="4">Major facilitator superfamily (MFS) profile domain-containing protein</fullName>
    </recommendedName>
</protein>